<evidence type="ECO:0000256" key="1">
    <source>
        <dbReference type="SAM" id="MobiDB-lite"/>
    </source>
</evidence>
<proteinExistence type="predicted"/>
<reference evidence="2 3" key="1">
    <citation type="submission" date="2024-04" db="EMBL/GenBank/DDBJ databases">
        <authorList>
            <person name="Fracassetti M."/>
        </authorList>
    </citation>
    <scope>NUCLEOTIDE SEQUENCE [LARGE SCALE GENOMIC DNA]</scope>
</reference>
<feature type="compositionally biased region" description="Acidic residues" evidence="1">
    <location>
        <begin position="82"/>
        <end position="91"/>
    </location>
</feature>
<gene>
    <name evidence="2" type="ORF">LTRI10_LOCUS41627</name>
</gene>
<protein>
    <submittedName>
        <fullName evidence="2">Uncharacterized protein</fullName>
    </submittedName>
</protein>
<organism evidence="2 3">
    <name type="scientific">Linum trigynum</name>
    <dbReference type="NCBI Taxonomy" id="586398"/>
    <lineage>
        <taxon>Eukaryota</taxon>
        <taxon>Viridiplantae</taxon>
        <taxon>Streptophyta</taxon>
        <taxon>Embryophyta</taxon>
        <taxon>Tracheophyta</taxon>
        <taxon>Spermatophyta</taxon>
        <taxon>Magnoliopsida</taxon>
        <taxon>eudicotyledons</taxon>
        <taxon>Gunneridae</taxon>
        <taxon>Pentapetalae</taxon>
        <taxon>rosids</taxon>
        <taxon>fabids</taxon>
        <taxon>Malpighiales</taxon>
        <taxon>Linaceae</taxon>
        <taxon>Linum</taxon>
    </lineage>
</organism>
<name>A0AAV2FT77_9ROSI</name>
<feature type="region of interest" description="Disordered" evidence="1">
    <location>
        <begin position="75"/>
        <end position="95"/>
    </location>
</feature>
<dbReference type="Proteomes" id="UP001497516">
    <property type="component" value="Chromosome 7"/>
</dbReference>
<evidence type="ECO:0000313" key="2">
    <source>
        <dbReference type="EMBL" id="CAL1401579.1"/>
    </source>
</evidence>
<dbReference type="AlphaFoldDB" id="A0AAV2FT77"/>
<accession>A0AAV2FT77</accession>
<sequence length="113" mass="13124">MRHLRRETCFPKGSQNSTISTGLRCTRPHKLSLMHRATTSLLVHLRHLYLHHRVYSDGVGLRGIREQLSNKLTKKEEKGVEDVVEDEEEGEMGNKMKARSELSILSWFFWSCS</sequence>
<evidence type="ECO:0000313" key="3">
    <source>
        <dbReference type="Proteomes" id="UP001497516"/>
    </source>
</evidence>
<keyword evidence="3" id="KW-1185">Reference proteome</keyword>
<dbReference type="EMBL" id="OZ034820">
    <property type="protein sequence ID" value="CAL1401579.1"/>
    <property type="molecule type" value="Genomic_DNA"/>
</dbReference>